<comment type="function">
    <text evidence="6">Na(+)/H(+) antiporter that extrudes sodium in exchange for external protons.</text>
</comment>
<feature type="transmembrane region" description="Helical" evidence="6">
    <location>
        <begin position="103"/>
        <end position="123"/>
    </location>
</feature>
<dbReference type="GO" id="GO:0006885">
    <property type="term" value="P:regulation of pH"/>
    <property type="evidence" value="ECO:0007669"/>
    <property type="project" value="UniProtKB-UniRule"/>
</dbReference>
<keyword evidence="6" id="KW-0915">Sodium</keyword>
<keyword evidence="8" id="KW-1185">Reference proteome</keyword>
<evidence type="ECO:0000256" key="6">
    <source>
        <dbReference type="HAMAP-Rule" id="MF_01844"/>
    </source>
</evidence>
<proteinExistence type="inferred from homology"/>
<dbReference type="AlphaFoldDB" id="A0A1I6R159"/>
<dbReference type="PANTHER" id="PTHR30341:SF0">
    <property type="entry name" value="NA(+)_H(+) ANTIPORTER NHAA"/>
    <property type="match status" value="1"/>
</dbReference>
<evidence type="ECO:0000256" key="4">
    <source>
        <dbReference type="ARBA" id="ARBA00022989"/>
    </source>
</evidence>
<sequence>MKFISNSINRFINLETSSSIILFVVSIVAVIWANSSFGYLYEELWNREFTIGFANTNFHLAKPLILWINDGLMAIFFFVIGLEVKREILEGELTTIRKASLPIFAAIGGMLFPVLIFSGLNFGKIGAEGWGIPMATDIAFTLGILKLLGKRVPIGLKIFLTAFAIVDDIGAVLVIAIFYSTNIQWDLIMYAMLLFGVVIFLSYKQVYSKYFYFVIGFIVWLLFLKSGVHPTIAGILMAFTIPIQRKVDCMSYFKSVTNELNFFKENSTPSNTLMSKQQIEAVGNIENLTEEVYSPLQQLEHNLHGWVSYIIMPIFALANAGVILSFDGLGNASHITANIALALVLGNTIGIITMSLIGIKLKLADLPDGVNYKQLIGVSFLGGLGFTMSLFIANLAYNDVALVTAAKMGVIIGSLVAGILGYLILKFSLKEKIVIK</sequence>
<dbReference type="InterPro" id="IPR004670">
    <property type="entry name" value="NhaA"/>
</dbReference>
<feature type="transmembrane region" description="Helical" evidence="6">
    <location>
        <begin position="129"/>
        <end position="148"/>
    </location>
</feature>
<feature type="transmembrane region" description="Helical" evidence="6">
    <location>
        <begin position="20"/>
        <end position="41"/>
    </location>
</feature>
<comment type="catalytic activity">
    <reaction evidence="6">
        <text>Na(+)(in) + 2 H(+)(out) = Na(+)(out) + 2 H(+)(in)</text>
        <dbReference type="Rhea" id="RHEA:29251"/>
        <dbReference type="ChEBI" id="CHEBI:15378"/>
        <dbReference type="ChEBI" id="CHEBI:29101"/>
    </reaction>
</comment>
<evidence type="ECO:0000256" key="5">
    <source>
        <dbReference type="ARBA" id="ARBA00023136"/>
    </source>
</evidence>
<evidence type="ECO:0000313" key="8">
    <source>
        <dbReference type="Proteomes" id="UP000199312"/>
    </source>
</evidence>
<dbReference type="PANTHER" id="PTHR30341">
    <property type="entry name" value="SODIUM ION/PROTON ANTIPORTER NHAA-RELATED"/>
    <property type="match status" value="1"/>
</dbReference>
<reference evidence="8" key="1">
    <citation type="submission" date="2016-10" db="EMBL/GenBank/DDBJ databases">
        <authorList>
            <person name="Varghese N."/>
            <person name="Submissions S."/>
        </authorList>
    </citation>
    <scope>NUCLEOTIDE SEQUENCE [LARGE SCALE GENOMIC DNA]</scope>
    <source>
        <strain evidence="8">DSM 24450</strain>
    </source>
</reference>
<dbReference type="OrthoDB" id="9808135at2"/>
<gene>
    <name evidence="6" type="primary">nhaA</name>
    <name evidence="7" type="ORF">SAMN04488006_2055</name>
</gene>
<feature type="transmembrane region" description="Helical" evidence="6">
    <location>
        <begin position="160"/>
        <end position="181"/>
    </location>
</feature>
<feature type="transmembrane region" description="Helical" evidence="6">
    <location>
        <begin position="187"/>
        <end position="203"/>
    </location>
</feature>
<keyword evidence="6" id="KW-0739">Sodium transport</keyword>
<dbReference type="Pfam" id="PF06965">
    <property type="entry name" value="Na_H_antiport_1"/>
    <property type="match status" value="1"/>
</dbReference>
<dbReference type="EMBL" id="FOZP01000005">
    <property type="protein sequence ID" value="SFS58467.1"/>
    <property type="molecule type" value="Genomic_DNA"/>
</dbReference>
<evidence type="ECO:0000256" key="1">
    <source>
        <dbReference type="ARBA" id="ARBA00004429"/>
    </source>
</evidence>
<keyword evidence="5 6" id="KW-0472">Membrane</keyword>
<keyword evidence="2 6" id="KW-1003">Cell membrane</keyword>
<accession>A0A1I6R159</accession>
<dbReference type="InterPro" id="IPR023171">
    <property type="entry name" value="Na/H_antiporter_dom_sf"/>
</dbReference>
<dbReference type="HAMAP" id="MF_01844">
    <property type="entry name" value="NhaA"/>
    <property type="match status" value="1"/>
</dbReference>
<keyword evidence="3 6" id="KW-0812">Transmembrane</keyword>
<feature type="transmembrane region" description="Helical" evidence="6">
    <location>
        <begin position="338"/>
        <end position="359"/>
    </location>
</feature>
<dbReference type="GO" id="GO:0005886">
    <property type="term" value="C:plasma membrane"/>
    <property type="evidence" value="ECO:0007669"/>
    <property type="project" value="UniProtKB-SubCell"/>
</dbReference>
<feature type="transmembrane region" description="Helical" evidence="6">
    <location>
        <begin position="210"/>
        <end position="228"/>
    </location>
</feature>
<evidence type="ECO:0000313" key="7">
    <source>
        <dbReference type="EMBL" id="SFS58467.1"/>
    </source>
</evidence>
<name>A0A1I6R159_9FLAO</name>
<dbReference type="NCBIfam" id="TIGR00773">
    <property type="entry name" value="NhaA"/>
    <property type="match status" value="1"/>
</dbReference>
<protein>
    <recommendedName>
        <fullName evidence="6">Na(+)/H(+) antiporter NhaA</fullName>
    </recommendedName>
    <alternativeName>
        <fullName evidence="6">Sodium/proton antiporter NhaA</fullName>
    </alternativeName>
</protein>
<comment type="similarity">
    <text evidence="6">Belongs to the NhaA Na(+)/H(+) (TC 2.A.33) antiporter family.</text>
</comment>
<feature type="transmembrane region" description="Helical" evidence="6">
    <location>
        <begin position="375"/>
        <end position="397"/>
    </location>
</feature>
<keyword evidence="6" id="KW-0050">Antiport</keyword>
<organism evidence="7 8">
    <name type="scientific">Lutibacter maritimus</name>
    <dbReference type="NCBI Taxonomy" id="593133"/>
    <lineage>
        <taxon>Bacteria</taxon>
        <taxon>Pseudomonadati</taxon>
        <taxon>Bacteroidota</taxon>
        <taxon>Flavobacteriia</taxon>
        <taxon>Flavobacteriales</taxon>
        <taxon>Flavobacteriaceae</taxon>
        <taxon>Lutibacter</taxon>
    </lineage>
</organism>
<keyword evidence="6" id="KW-0406">Ion transport</keyword>
<feature type="transmembrane region" description="Helical" evidence="6">
    <location>
        <begin position="306"/>
        <end position="326"/>
    </location>
</feature>
<keyword evidence="4 6" id="KW-1133">Transmembrane helix</keyword>
<evidence type="ECO:0000256" key="3">
    <source>
        <dbReference type="ARBA" id="ARBA00022692"/>
    </source>
</evidence>
<dbReference type="STRING" id="593133.SAMN04488006_2055"/>
<keyword evidence="6" id="KW-0813">Transport</keyword>
<evidence type="ECO:0000256" key="2">
    <source>
        <dbReference type="ARBA" id="ARBA00022475"/>
    </source>
</evidence>
<dbReference type="Gene3D" id="1.20.1530.10">
    <property type="entry name" value="Na+/H+ antiporter like domain"/>
    <property type="match status" value="1"/>
</dbReference>
<dbReference type="GO" id="GO:0015385">
    <property type="term" value="F:sodium:proton antiporter activity"/>
    <property type="evidence" value="ECO:0007669"/>
    <property type="project" value="UniProtKB-UniRule"/>
</dbReference>
<feature type="transmembrane region" description="Helical" evidence="6">
    <location>
        <begin position="64"/>
        <end position="82"/>
    </location>
</feature>
<comment type="subcellular location">
    <subcellularLocation>
        <location evidence="1">Cell inner membrane</location>
        <topology evidence="1">Multi-pass membrane protein</topology>
    </subcellularLocation>
    <subcellularLocation>
        <location evidence="6">Cell membrane</location>
        <topology evidence="6">Multi-pass membrane protein</topology>
    </subcellularLocation>
</comment>
<dbReference type="RefSeq" id="WP_090225692.1">
    <property type="nucleotide sequence ID" value="NZ_FOZP01000005.1"/>
</dbReference>
<dbReference type="Proteomes" id="UP000199312">
    <property type="component" value="Unassembled WGS sequence"/>
</dbReference>
<feature type="transmembrane region" description="Helical" evidence="6">
    <location>
        <begin position="409"/>
        <end position="429"/>
    </location>
</feature>